<name>A0A1H8ES46_9BACL</name>
<keyword evidence="1" id="KW-0812">Transmembrane</keyword>
<keyword evidence="3" id="KW-1185">Reference proteome</keyword>
<feature type="transmembrane region" description="Helical" evidence="1">
    <location>
        <begin position="6"/>
        <end position="22"/>
    </location>
</feature>
<protein>
    <submittedName>
        <fullName evidence="2">Uncharacterized protein</fullName>
    </submittedName>
</protein>
<dbReference type="RefSeq" id="WP_089967920.1">
    <property type="nucleotide sequence ID" value="NZ_FOCQ01000007.1"/>
</dbReference>
<dbReference type="EMBL" id="FOCQ01000007">
    <property type="protein sequence ID" value="SEN21954.1"/>
    <property type="molecule type" value="Genomic_DNA"/>
</dbReference>
<organism evidence="2 3">
    <name type="scientific">Lihuaxuella thermophila</name>
    <dbReference type="NCBI Taxonomy" id="1173111"/>
    <lineage>
        <taxon>Bacteria</taxon>
        <taxon>Bacillati</taxon>
        <taxon>Bacillota</taxon>
        <taxon>Bacilli</taxon>
        <taxon>Bacillales</taxon>
        <taxon>Thermoactinomycetaceae</taxon>
        <taxon>Lihuaxuella</taxon>
    </lineage>
</organism>
<dbReference type="AlphaFoldDB" id="A0A1H8ES46"/>
<dbReference type="Proteomes" id="UP000199695">
    <property type="component" value="Unassembled WGS sequence"/>
</dbReference>
<reference evidence="2 3" key="1">
    <citation type="submission" date="2016-10" db="EMBL/GenBank/DDBJ databases">
        <authorList>
            <person name="de Groot N.N."/>
        </authorList>
    </citation>
    <scope>NUCLEOTIDE SEQUENCE [LARGE SCALE GENOMIC DNA]</scope>
    <source>
        <strain evidence="2 3">DSM 46701</strain>
    </source>
</reference>
<sequence length="185" mass="21539">MGAELLVAFVALGIYLVIRSLWVKSNIKVIVRERISEDGNERNYLLRISNMHSVPVSIEDIGVVFSEPLLQKIWFNKVTRSLIASKSKKFSLVLHNHVRDREGIYLNSEELQENPIKIKQGECSKLYRVNVFGLSNMLDEEYKGPFIIVRFFFKDAGDNYFYSRRFLVKKNIMFLKISKMKGGRI</sequence>
<evidence type="ECO:0000313" key="2">
    <source>
        <dbReference type="EMBL" id="SEN21954.1"/>
    </source>
</evidence>
<accession>A0A1H8ES46</accession>
<evidence type="ECO:0000256" key="1">
    <source>
        <dbReference type="SAM" id="Phobius"/>
    </source>
</evidence>
<keyword evidence="1" id="KW-0472">Membrane</keyword>
<keyword evidence="1" id="KW-1133">Transmembrane helix</keyword>
<evidence type="ECO:0000313" key="3">
    <source>
        <dbReference type="Proteomes" id="UP000199695"/>
    </source>
</evidence>
<proteinExistence type="predicted"/>
<gene>
    <name evidence="2" type="ORF">SAMN05444955_107126</name>
</gene>